<evidence type="ECO:0000313" key="2">
    <source>
        <dbReference type="EMBL" id="SGY81050.1"/>
    </source>
</evidence>
<keyword evidence="3" id="KW-1185">Reference proteome</keyword>
<dbReference type="Proteomes" id="UP000249464">
    <property type="component" value="Unassembled WGS sequence"/>
</dbReference>
<accession>A0A2X0MCZ2</accession>
<evidence type="ECO:0000256" key="1">
    <source>
        <dbReference type="SAM" id="MobiDB-lite"/>
    </source>
</evidence>
<organism evidence="2 3">
    <name type="scientific">Microbotryum silenes-dioicae</name>
    <dbReference type="NCBI Taxonomy" id="796604"/>
    <lineage>
        <taxon>Eukaryota</taxon>
        <taxon>Fungi</taxon>
        <taxon>Dikarya</taxon>
        <taxon>Basidiomycota</taxon>
        <taxon>Pucciniomycotina</taxon>
        <taxon>Microbotryomycetes</taxon>
        <taxon>Microbotryales</taxon>
        <taxon>Microbotryaceae</taxon>
        <taxon>Microbotryum</taxon>
    </lineage>
</organism>
<reference evidence="2 3" key="1">
    <citation type="submission" date="2016-11" db="EMBL/GenBank/DDBJ databases">
        <authorList>
            <person name="Jaros S."/>
            <person name="Januszkiewicz K."/>
            <person name="Wedrychowicz H."/>
        </authorList>
    </citation>
    <scope>NUCLEOTIDE SEQUENCE [LARGE SCALE GENOMIC DNA]</scope>
</reference>
<dbReference type="AlphaFoldDB" id="A0A2X0MCZ2"/>
<dbReference type="EMBL" id="FQNC01000049">
    <property type="protein sequence ID" value="SGY81050.1"/>
    <property type="molecule type" value="Genomic_DNA"/>
</dbReference>
<protein>
    <submittedName>
        <fullName evidence="2">BQ5605_C009g05447 protein</fullName>
    </submittedName>
</protein>
<sequence length="113" mass="12874">MGPGDARRARCRPSSPSHHSLHRYDTPCSQNRTKQTDKYNSRRSRAVILPIKSLHFVRGKTGRFGFSLLRSCEPTVVVLSSEVLEPKAEARDTFSTRAEDDSKDSWRKKRSAE</sequence>
<proteinExistence type="predicted"/>
<evidence type="ECO:0000313" key="3">
    <source>
        <dbReference type="Proteomes" id="UP000249464"/>
    </source>
</evidence>
<name>A0A2X0MCZ2_9BASI</name>
<gene>
    <name evidence="2" type="primary">BQ5605_C009g05447</name>
    <name evidence="2" type="ORF">BQ5605_C009G05447</name>
</gene>
<feature type="region of interest" description="Disordered" evidence="1">
    <location>
        <begin position="88"/>
        <end position="113"/>
    </location>
</feature>
<feature type="region of interest" description="Disordered" evidence="1">
    <location>
        <begin position="1"/>
        <end position="43"/>
    </location>
</feature>